<dbReference type="AlphaFoldDB" id="A0A5K7S8D8"/>
<evidence type="ECO:0000313" key="2">
    <source>
        <dbReference type="Proteomes" id="UP001193389"/>
    </source>
</evidence>
<protein>
    <submittedName>
        <fullName evidence="1">Uncharacterized protein</fullName>
    </submittedName>
</protein>
<evidence type="ECO:0000313" key="1">
    <source>
        <dbReference type="EMBL" id="BBE17584.1"/>
    </source>
</evidence>
<dbReference type="EMBL" id="AP018694">
    <property type="protein sequence ID" value="BBE17584.1"/>
    <property type="molecule type" value="Genomic_DNA"/>
</dbReference>
<gene>
    <name evidence="1" type="ORF">AQPE_1740</name>
</gene>
<dbReference type="Proteomes" id="UP001193389">
    <property type="component" value="Chromosome"/>
</dbReference>
<organism evidence="1 2">
    <name type="scientific">Aquipluma nitroreducens</name>
    <dbReference type="NCBI Taxonomy" id="2010828"/>
    <lineage>
        <taxon>Bacteria</taxon>
        <taxon>Pseudomonadati</taxon>
        <taxon>Bacteroidota</taxon>
        <taxon>Bacteroidia</taxon>
        <taxon>Marinilabiliales</taxon>
        <taxon>Prolixibacteraceae</taxon>
        <taxon>Aquipluma</taxon>
    </lineage>
</organism>
<proteinExistence type="predicted"/>
<keyword evidence="2" id="KW-1185">Reference proteome</keyword>
<reference evidence="1" key="1">
    <citation type="journal article" date="2020" name="Int. J. Syst. Evol. Microbiol.">
        <title>Aquipluma nitroreducens gen. nov. sp. nov., a novel facultatively anaerobic bacterium isolated from a freshwater lake.</title>
        <authorList>
            <person name="Watanabe M."/>
            <person name="Kojima H."/>
            <person name="Fukui M."/>
        </authorList>
    </citation>
    <scope>NUCLEOTIDE SEQUENCE</scope>
    <source>
        <strain evidence="1">MeG22</strain>
    </source>
</reference>
<name>A0A5K7S8D8_9BACT</name>
<sequence length="57" mass="6726">MEVTFWLMPDDCLYDCTNISAEGEWFFLSKGANGRMADDIDWNYTPFLNNWQLLVNI</sequence>
<accession>A0A5K7S8D8</accession>
<dbReference type="KEGG" id="anf:AQPE_1740"/>